<feature type="transmembrane region" description="Helical" evidence="6">
    <location>
        <begin position="328"/>
        <end position="351"/>
    </location>
</feature>
<keyword evidence="5 6" id="KW-0472">Membrane</keyword>
<evidence type="ECO:0000256" key="1">
    <source>
        <dbReference type="ARBA" id="ARBA00004141"/>
    </source>
</evidence>
<sequence length="601" mass="63518">MAAPSMELDALMSQRILSESKGSLPAAEELEQVPSYDNIVYDNADQEPELHVRTWVALGAIFLFNFVGVVALQGPPTVLSYISASLHGTKQIAWVSNSLTVTQAVLAPGLSSASDIFQARKSILIGAGLISLIGSAIAPGSSDVYRLIGAQILIGVGFAATPLGYAVPSEIMPRRWRPMSQGICVGVAAALASVVAPLAIGAFTKADPVNGWRKFYWIQTGLWGAAVVAISLGYRPPRRHTRFDHFSFWQKLGRLDVPGLFLLATGLCLLLTGLSLGGGQYPWKNSRVLATLILGGIFLILFGLFQWKGTTNGFLNHELFRGGPEGGRTFVLCVGFICIEGALLFACMLFYPILTGALFTTDTLLLVVRELPFFVCNVIASPIWGFWSVKTRTLKAPLLVGFVILTGGIVGLATIQPGQSPNMVVFAGLVGFGIASPLVLALSGVQLATPGHLIATATAVVICARATTASIFSAIYLTVFNNRLSASLPSNLADAAAKAGLPAASIPTFVTALSAGNLSTLSQIRGVTPTAIDAGIAAIKQSYADSVRVVFIIAAPFGALACLACHFLVPMHETMNYRVDAPVEELHEKSHGLQRPDNSGV</sequence>
<evidence type="ECO:0000313" key="8">
    <source>
        <dbReference type="EMBL" id="KIY01299.1"/>
    </source>
</evidence>
<protein>
    <recommendedName>
        <fullName evidence="7">Major facilitator superfamily (MFS) profile domain-containing protein</fullName>
    </recommendedName>
</protein>
<feature type="transmembrane region" description="Helical" evidence="6">
    <location>
        <begin position="255"/>
        <end position="276"/>
    </location>
</feature>
<dbReference type="PANTHER" id="PTHR23501:SF195">
    <property type="entry name" value="PEP5"/>
    <property type="match status" value="1"/>
</dbReference>
<dbReference type="GO" id="GO:0022857">
    <property type="term" value="F:transmembrane transporter activity"/>
    <property type="evidence" value="ECO:0007669"/>
    <property type="project" value="InterPro"/>
</dbReference>
<dbReference type="Proteomes" id="UP000053411">
    <property type="component" value="Unassembled WGS sequence"/>
</dbReference>
<feature type="transmembrane region" description="Helical" evidence="6">
    <location>
        <begin position="371"/>
        <end position="389"/>
    </location>
</feature>
<keyword evidence="2" id="KW-0813">Transport</keyword>
<dbReference type="InterPro" id="IPR036259">
    <property type="entry name" value="MFS_trans_sf"/>
</dbReference>
<keyword evidence="3 6" id="KW-0812">Transmembrane</keyword>
<feature type="transmembrane region" description="Helical" evidence="6">
    <location>
        <begin position="288"/>
        <end position="307"/>
    </location>
</feature>
<evidence type="ECO:0000256" key="5">
    <source>
        <dbReference type="ARBA" id="ARBA00023136"/>
    </source>
</evidence>
<reference evidence="8 9" key="1">
    <citation type="submission" date="2015-01" db="EMBL/GenBank/DDBJ databases">
        <title>The Genome Sequence of Fonsecaea multimorphosa CBS 102226.</title>
        <authorList>
            <consortium name="The Broad Institute Genomics Platform"/>
            <person name="Cuomo C."/>
            <person name="de Hoog S."/>
            <person name="Gorbushina A."/>
            <person name="Stielow B."/>
            <person name="Teixiera M."/>
            <person name="Abouelleil A."/>
            <person name="Chapman S.B."/>
            <person name="Priest M."/>
            <person name="Young S.K."/>
            <person name="Wortman J."/>
            <person name="Nusbaum C."/>
            <person name="Birren B."/>
        </authorList>
    </citation>
    <scope>NUCLEOTIDE SEQUENCE [LARGE SCALE GENOMIC DNA]</scope>
    <source>
        <strain evidence="8 9">CBS 102226</strain>
    </source>
</reference>
<evidence type="ECO:0000256" key="4">
    <source>
        <dbReference type="ARBA" id="ARBA00022989"/>
    </source>
</evidence>
<dbReference type="GO" id="GO:0005886">
    <property type="term" value="C:plasma membrane"/>
    <property type="evidence" value="ECO:0007669"/>
    <property type="project" value="TreeGrafter"/>
</dbReference>
<evidence type="ECO:0000256" key="6">
    <source>
        <dbReference type="SAM" id="Phobius"/>
    </source>
</evidence>
<dbReference type="EMBL" id="KN848065">
    <property type="protein sequence ID" value="KIY01299.1"/>
    <property type="molecule type" value="Genomic_DNA"/>
</dbReference>
<evidence type="ECO:0000256" key="3">
    <source>
        <dbReference type="ARBA" id="ARBA00022692"/>
    </source>
</evidence>
<dbReference type="InterPro" id="IPR020846">
    <property type="entry name" value="MFS_dom"/>
</dbReference>
<dbReference type="AlphaFoldDB" id="A0A0D2KWV1"/>
<dbReference type="Gene3D" id="1.20.1250.20">
    <property type="entry name" value="MFS general substrate transporter like domains"/>
    <property type="match status" value="1"/>
</dbReference>
<dbReference type="OrthoDB" id="2587356at2759"/>
<evidence type="ECO:0000313" key="9">
    <source>
        <dbReference type="Proteomes" id="UP000053411"/>
    </source>
</evidence>
<feature type="domain" description="Major facilitator superfamily (MFS) profile" evidence="7">
    <location>
        <begin position="52"/>
        <end position="573"/>
    </location>
</feature>
<comment type="subcellular location">
    <subcellularLocation>
        <location evidence="1">Membrane</location>
        <topology evidence="1">Multi-pass membrane protein</topology>
    </subcellularLocation>
</comment>
<dbReference type="Pfam" id="PF06609">
    <property type="entry name" value="TRI12"/>
    <property type="match status" value="1"/>
</dbReference>
<feature type="transmembrane region" description="Helical" evidence="6">
    <location>
        <begin position="423"/>
        <end position="442"/>
    </location>
</feature>
<feature type="transmembrane region" description="Helical" evidence="6">
    <location>
        <begin position="179"/>
        <end position="203"/>
    </location>
</feature>
<accession>A0A0D2KWV1</accession>
<keyword evidence="4 6" id="KW-1133">Transmembrane helix</keyword>
<dbReference type="SUPFAM" id="SSF103473">
    <property type="entry name" value="MFS general substrate transporter"/>
    <property type="match status" value="1"/>
</dbReference>
<dbReference type="VEuPathDB" id="FungiDB:Z520_02851"/>
<feature type="transmembrane region" description="Helical" evidence="6">
    <location>
        <begin position="122"/>
        <end position="141"/>
    </location>
</feature>
<feature type="transmembrane region" description="Helical" evidence="6">
    <location>
        <begin position="55"/>
        <end position="72"/>
    </location>
</feature>
<feature type="transmembrane region" description="Helical" evidence="6">
    <location>
        <begin position="215"/>
        <end position="234"/>
    </location>
</feature>
<proteinExistence type="predicted"/>
<dbReference type="GeneID" id="27708597"/>
<organism evidence="8 9">
    <name type="scientific">Fonsecaea multimorphosa CBS 102226</name>
    <dbReference type="NCBI Taxonomy" id="1442371"/>
    <lineage>
        <taxon>Eukaryota</taxon>
        <taxon>Fungi</taxon>
        <taxon>Dikarya</taxon>
        <taxon>Ascomycota</taxon>
        <taxon>Pezizomycotina</taxon>
        <taxon>Eurotiomycetes</taxon>
        <taxon>Chaetothyriomycetidae</taxon>
        <taxon>Chaetothyriales</taxon>
        <taxon>Herpotrichiellaceae</taxon>
        <taxon>Fonsecaea</taxon>
    </lineage>
</organism>
<dbReference type="InterPro" id="IPR010573">
    <property type="entry name" value="MFS_Str1/Tri12-like"/>
</dbReference>
<dbReference type="PANTHER" id="PTHR23501">
    <property type="entry name" value="MAJOR FACILITATOR SUPERFAMILY"/>
    <property type="match status" value="1"/>
</dbReference>
<evidence type="ECO:0000256" key="2">
    <source>
        <dbReference type="ARBA" id="ARBA00022448"/>
    </source>
</evidence>
<feature type="transmembrane region" description="Helical" evidence="6">
    <location>
        <begin position="549"/>
        <end position="569"/>
    </location>
</feature>
<dbReference type="RefSeq" id="XP_016635421.1">
    <property type="nucleotide sequence ID" value="XM_016773364.1"/>
</dbReference>
<feature type="transmembrane region" description="Helical" evidence="6">
    <location>
        <begin position="454"/>
        <end position="479"/>
    </location>
</feature>
<dbReference type="PROSITE" id="PS50850">
    <property type="entry name" value="MFS"/>
    <property type="match status" value="1"/>
</dbReference>
<keyword evidence="9" id="KW-1185">Reference proteome</keyword>
<name>A0A0D2KWV1_9EURO</name>
<gene>
    <name evidence="8" type="ORF">Z520_02851</name>
</gene>
<feature type="transmembrane region" description="Helical" evidence="6">
    <location>
        <begin position="147"/>
        <end position="167"/>
    </location>
</feature>
<evidence type="ECO:0000259" key="7">
    <source>
        <dbReference type="PROSITE" id="PS50850"/>
    </source>
</evidence>
<feature type="transmembrane region" description="Helical" evidence="6">
    <location>
        <begin position="396"/>
        <end position="417"/>
    </location>
</feature>